<sequence>MKKNKSKVFTRKDYESKDGMLTAVWGPGLWHSLHAISFNYPNIPTKIQQKKYKSWVQNLKYVLPCKYCRINLIKNFKQLPLLDRHMKNRYTFSKYIYDLHELINKMLGKKSGLTYCDVKERYEHFRARCNKTIKMQNFIPKKENGCTEPLYGIKSKCVIQIVPHETKCKTFNVNQKCKTKRITQKFKKKRTGKN</sequence>
<dbReference type="PANTHER" id="PTHR12645:SF0">
    <property type="entry name" value="FAD-LINKED SULFHYDRYL OXIDASE ALR"/>
    <property type="match status" value="1"/>
</dbReference>
<comment type="cofactor">
    <cofactor evidence="1">
        <name>FAD</name>
        <dbReference type="ChEBI" id="CHEBI:57692"/>
    </cofactor>
</comment>
<dbReference type="EMBL" id="MN741005">
    <property type="protein sequence ID" value="QHU22288.1"/>
    <property type="molecule type" value="Genomic_DNA"/>
</dbReference>
<dbReference type="InterPro" id="IPR017905">
    <property type="entry name" value="ERV/ALR_sulphydryl_oxidase"/>
</dbReference>
<protein>
    <recommendedName>
        <fullName evidence="2">thiol oxidase</fullName>
        <ecNumber evidence="2">1.8.3.2</ecNumber>
    </recommendedName>
</protein>
<dbReference type="AlphaFoldDB" id="A0A6C0L154"/>
<evidence type="ECO:0000313" key="8">
    <source>
        <dbReference type="EMBL" id="QHU22288.1"/>
    </source>
</evidence>
<evidence type="ECO:0000256" key="1">
    <source>
        <dbReference type="ARBA" id="ARBA00001974"/>
    </source>
</evidence>
<organism evidence="8">
    <name type="scientific">viral metagenome</name>
    <dbReference type="NCBI Taxonomy" id="1070528"/>
    <lineage>
        <taxon>unclassified sequences</taxon>
        <taxon>metagenomes</taxon>
        <taxon>organismal metagenomes</taxon>
    </lineage>
</organism>
<keyword evidence="3" id="KW-0285">Flavoprotein</keyword>
<evidence type="ECO:0000256" key="3">
    <source>
        <dbReference type="ARBA" id="ARBA00022630"/>
    </source>
</evidence>
<proteinExistence type="predicted"/>
<name>A0A6C0L154_9ZZZZ</name>
<accession>A0A6C0L154</accession>
<evidence type="ECO:0000256" key="6">
    <source>
        <dbReference type="ARBA" id="ARBA00023157"/>
    </source>
</evidence>
<reference evidence="8" key="1">
    <citation type="journal article" date="2020" name="Nature">
        <title>Giant virus diversity and host interactions through global metagenomics.</title>
        <authorList>
            <person name="Schulz F."/>
            <person name="Roux S."/>
            <person name="Paez-Espino D."/>
            <person name="Jungbluth S."/>
            <person name="Walsh D.A."/>
            <person name="Denef V.J."/>
            <person name="McMahon K.D."/>
            <person name="Konstantinidis K.T."/>
            <person name="Eloe-Fadrosh E.A."/>
            <person name="Kyrpides N.C."/>
            <person name="Woyke T."/>
        </authorList>
    </citation>
    <scope>NUCLEOTIDE SEQUENCE</scope>
    <source>
        <strain evidence="8">GVMAG-S-ERX555907-102</strain>
    </source>
</reference>
<evidence type="ECO:0000259" key="7">
    <source>
        <dbReference type="PROSITE" id="PS51324"/>
    </source>
</evidence>
<dbReference type="PANTHER" id="PTHR12645">
    <property type="entry name" value="ALR/ERV"/>
    <property type="match status" value="1"/>
</dbReference>
<feature type="domain" description="ERV/ALR sulfhydryl oxidase" evidence="7">
    <location>
        <begin position="18"/>
        <end position="122"/>
    </location>
</feature>
<dbReference type="Pfam" id="PF04777">
    <property type="entry name" value="Evr1_Alr"/>
    <property type="match status" value="1"/>
</dbReference>
<dbReference type="SUPFAM" id="SSF69000">
    <property type="entry name" value="FAD-dependent thiol oxidase"/>
    <property type="match status" value="1"/>
</dbReference>
<dbReference type="InterPro" id="IPR039799">
    <property type="entry name" value="ALR/ERV"/>
</dbReference>
<dbReference type="InterPro" id="IPR036774">
    <property type="entry name" value="ERV/ALR_sulphydryl_oxid_sf"/>
</dbReference>
<dbReference type="GO" id="GO:0050660">
    <property type="term" value="F:flavin adenine dinucleotide binding"/>
    <property type="evidence" value="ECO:0007669"/>
    <property type="project" value="TreeGrafter"/>
</dbReference>
<dbReference type="GO" id="GO:0016971">
    <property type="term" value="F:flavin-dependent sulfhydryl oxidase activity"/>
    <property type="evidence" value="ECO:0007669"/>
    <property type="project" value="InterPro"/>
</dbReference>
<keyword evidence="5" id="KW-0560">Oxidoreductase</keyword>
<dbReference type="Gene3D" id="1.20.120.310">
    <property type="entry name" value="ERV/ALR sulfhydryl oxidase domain"/>
    <property type="match status" value="1"/>
</dbReference>
<evidence type="ECO:0000256" key="4">
    <source>
        <dbReference type="ARBA" id="ARBA00022827"/>
    </source>
</evidence>
<dbReference type="GO" id="GO:0005739">
    <property type="term" value="C:mitochondrion"/>
    <property type="evidence" value="ECO:0007669"/>
    <property type="project" value="TreeGrafter"/>
</dbReference>
<evidence type="ECO:0000256" key="5">
    <source>
        <dbReference type="ARBA" id="ARBA00023002"/>
    </source>
</evidence>
<evidence type="ECO:0000256" key="2">
    <source>
        <dbReference type="ARBA" id="ARBA00012512"/>
    </source>
</evidence>
<dbReference type="PROSITE" id="PS51324">
    <property type="entry name" value="ERV_ALR"/>
    <property type="match status" value="1"/>
</dbReference>
<keyword evidence="6" id="KW-1015">Disulfide bond</keyword>
<dbReference type="EC" id="1.8.3.2" evidence="2"/>
<keyword evidence="4" id="KW-0274">FAD</keyword>